<evidence type="ECO:0000313" key="2">
    <source>
        <dbReference type="Proteomes" id="UP000055854"/>
    </source>
</evidence>
<comment type="caution">
    <text evidence="1">The sequence shown here is derived from an EMBL/GenBank/DDBJ whole genome shotgun (WGS) entry which is preliminary data.</text>
</comment>
<evidence type="ECO:0000313" key="1">
    <source>
        <dbReference type="EMBL" id="KWV10701.1"/>
    </source>
</evidence>
<organism evidence="1 2">
    <name type="scientific">Xanthomonas campestris pv. translucens</name>
    <dbReference type="NCBI Taxonomy" id="343"/>
    <lineage>
        <taxon>Bacteria</taxon>
        <taxon>Pseudomonadati</taxon>
        <taxon>Pseudomonadota</taxon>
        <taxon>Gammaproteobacteria</taxon>
        <taxon>Lysobacterales</taxon>
        <taxon>Lysobacteraceae</taxon>
        <taxon>Xanthomonas</taxon>
        <taxon>Xanthomonas translucens group</taxon>
    </lineage>
</organism>
<sequence>MRGRDRAFGLLGALQPGRQHAARAGIEHPADQLGVDLGHAYPGLAVAQFAGVERVFQFRRRAQYVLQVEHREVVAEVAEHLAQQRAGHRIEQPDLASHRWRRAGLEEGLQSCLKR</sequence>
<dbReference type="EMBL" id="LNTA01000371">
    <property type="protein sequence ID" value="KWV10701.1"/>
    <property type="molecule type" value="Genomic_DNA"/>
</dbReference>
<dbReference type="Proteomes" id="UP000055854">
    <property type="component" value="Unassembled WGS sequence"/>
</dbReference>
<accession>A0A109HPP8</accession>
<proteinExistence type="predicted"/>
<dbReference type="AlphaFoldDB" id="A0A109HPP8"/>
<reference evidence="1 2" key="1">
    <citation type="submission" date="2015-11" db="EMBL/GenBank/DDBJ databases">
        <title>Long Read and Single Molecule DNA Sequencing Simplifies Genome Assembly and TAL Effector Gene Analysis of Xanthomonas translucens.</title>
        <authorList>
            <person name="Peng Z."/>
            <person name="Hu Y."/>
            <person name="Xie J."/>
            <person name="Potnis N."/>
            <person name="Akhunova A."/>
            <person name="Jones J."/>
            <person name="Liu Z."/>
            <person name="White F."/>
            <person name="Liu S."/>
        </authorList>
    </citation>
    <scope>NUCLEOTIDE SEQUENCE [LARGE SCALE GENOMIC DNA]</scope>
    <source>
        <strain evidence="1 2">B1</strain>
    </source>
</reference>
<protein>
    <submittedName>
        <fullName evidence="1">Uncharacterized protein</fullName>
    </submittedName>
</protein>
<name>A0A109HPP8_XANCT</name>
<gene>
    <name evidence="1" type="ORF">ATB53_07105</name>
</gene>